<proteinExistence type="predicted"/>
<evidence type="ECO:0000313" key="2">
    <source>
        <dbReference type="Proteomes" id="UP000224634"/>
    </source>
</evidence>
<dbReference type="STRING" id="1447883.A0A2B7Z323"/>
<dbReference type="SUPFAM" id="SSF52949">
    <property type="entry name" value="Macro domain-like"/>
    <property type="match status" value="1"/>
</dbReference>
<sequence length="253" mass="28933">MSSLQDMPEILLLCMEEKFIKAFDEALPAFWPSFAGTNPPKLSVTTLHESLAGVPPTTSFQLVVSPANSYARLDGAFDDAISRQFCLPNHDYDTLTYAAQEVLYERWKGFAPPGTCTLVPFPAELEGGNPWGCKWVAICPTMRSPDDVTWDREVVYECVWSLFCELERWNRQVRENKTGERIDRILMTPMATGTGNVSKERWASQLVLAMKHFVGALENPERWSNLGWRDVDDELLDVEKTWKPRRKPHFDQD</sequence>
<dbReference type="OrthoDB" id="6082470at2759"/>
<evidence type="ECO:0000313" key="1">
    <source>
        <dbReference type="EMBL" id="PGH28005.1"/>
    </source>
</evidence>
<name>A0A2B7Z323_POLH7</name>
<gene>
    <name evidence="1" type="ORF">AJ80_00260</name>
</gene>
<dbReference type="AlphaFoldDB" id="A0A2B7Z323"/>
<comment type="caution">
    <text evidence="1">The sequence shown here is derived from an EMBL/GenBank/DDBJ whole genome shotgun (WGS) entry which is preliminary data.</text>
</comment>
<protein>
    <recommendedName>
        <fullName evidence="3">Macro-like domain-containing protein</fullName>
    </recommendedName>
</protein>
<dbReference type="Proteomes" id="UP000224634">
    <property type="component" value="Unassembled WGS sequence"/>
</dbReference>
<reference evidence="1 2" key="1">
    <citation type="submission" date="2017-10" db="EMBL/GenBank/DDBJ databases">
        <title>Comparative genomics in systemic dimorphic fungi from Ajellomycetaceae.</title>
        <authorList>
            <person name="Munoz J.F."/>
            <person name="Mcewen J.G."/>
            <person name="Clay O.K."/>
            <person name="Cuomo C.A."/>
        </authorList>
    </citation>
    <scope>NUCLEOTIDE SEQUENCE [LARGE SCALE GENOMIC DNA]</scope>
    <source>
        <strain evidence="1 2">UAMH7299</strain>
    </source>
</reference>
<accession>A0A2B7Z323</accession>
<dbReference type="EMBL" id="PDNA01000002">
    <property type="protein sequence ID" value="PGH28005.1"/>
    <property type="molecule type" value="Genomic_DNA"/>
</dbReference>
<keyword evidence="2" id="KW-1185">Reference proteome</keyword>
<dbReference type="InterPro" id="IPR043472">
    <property type="entry name" value="Macro_dom-like"/>
</dbReference>
<organism evidence="1 2">
    <name type="scientific">Polytolypa hystricis (strain UAMH7299)</name>
    <dbReference type="NCBI Taxonomy" id="1447883"/>
    <lineage>
        <taxon>Eukaryota</taxon>
        <taxon>Fungi</taxon>
        <taxon>Dikarya</taxon>
        <taxon>Ascomycota</taxon>
        <taxon>Pezizomycotina</taxon>
        <taxon>Eurotiomycetes</taxon>
        <taxon>Eurotiomycetidae</taxon>
        <taxon>Onygenales</taxon>
        <taxon>Onygenales incertae sedis</taxon>
        <taxon>Polytolypa</taxon>
    </lineage>
</organism>
<evidence type="ECO:0008006" key="3">
    <source>
        <dbReference type="Google" id="ProtNLM"/>
    </source>
</evidence>
<dbReference type="Gene3D" id="3.40.220.10">
    <property type="entry name" value="Leucine Aminopeptidase, subunit E, domain 1"/>
    <property type="match status" value="1"/>
</dbReference>